<dbReference type="PRINTS" id="PR01840">
    <property type="entry name" value="TATCFAMILY"/>
</dbReference>
<evidence type="ECO:0000313" key="9">
    <source>
        <dbReference type="Proteomes" id="UP000550736"/>
    </source>
</evidence>
<dbReference type="EMBL" id="JABBMI010000080">
    <property type="protein sequence ID" value="NMK55228.1"/>
    <property type="molecule type" value="Genomic_DNA"/>
</dbReference>
<accession>A0A7X9WGD7</accession>
<sequence>MKIHTRLPVKLLNHSENNQNSSSLLEHFEELRHRLVIVLIALIVSVFLVYISSHWWMQPFIKYIKRAHVTLHTFSFTETIQIYVMIIFTVAICLIVPIIFYQLWSFIAPGLHVYERQFIYKYSFFCALLFIIGVAFAFFVGFPMIINFSEKLSHMLNIDQVIGFKAYLGELIRWLLVFGFIFQLPILFMGLAHFGLIDVNQLGHYRKYVYFACFVVASIIAPPDLILNLALTLPLILLFEISMFIAKFTYRKQKITNEL</sequence>
<gene>
    <name evidence="5 7" type="primary">tatC</name>
    <name evidence="7" type="ORF">HHM13_10850</name>
    <name evidence="6" type="ORF">HHM24_10920</name>
</gene>
<dbReference type="AlphaFoldDB" id="A0A7X9WGD7"/>
<name>A0A7X9WGD7_STACP</name>
<protein>
    <recommendedName>
        <fullName evidence="5">Sec-independent protein translocase protein TatC</fullName>
    </recommendedName>
</protein>
<feature type="transmembrane region" description="Helical" evidence="5">
    <location>
        <begin position="174"/>
        <end position="196"/>
    </location>
</feature>
<feature type="transmembrane region" description="Helical" evidence="5">
    <location>
        <begin position="80"/>
        <end position="101"/>
    </location>
</feature>
<comment type="function">
    <text evidence="5">Part of the twin-arginine translocation (Tat) system that transports large folded proteins containing a characteristic twin-arginine motif in their signal peptide across membranes.</text>
</comment>
<evidence type="ECO:0000256" key="2">
    <source>
        <dbReference type="ARBA" id="ARBA00022692"/>
    </source>
</evidence>
<keyword evidence="5" id="KW-0653">Protein transport</keyword>
<dbReference type="GO" id="GO:0065002">
    <property type="term" value="P:intracellular protein transmembrane transport"/>
    <property type="evidence" value="ECO:0007669"/>
    <property type="project" value="TreeGrafter"/>
</dbReference>
<dbReference type="NCBIfam" id="TIGR00945">
    <property type="entry name" value="tatC"/>
    <property type="match status" value="1"/>
</dbReference>
<feature type="transmembrane region" description="Helical" evidence="5">
    <location>
        <begin position="35"/>
        <end position="56"/>
    </location>
</feature>
<dbReference type="PANTHER" id="PTHR30371:SF0">
    <property type="entry name" value="SEC-INDEPENDENT PROTEIN TRANSLOCASE PROTEIN TATC, CHLOROPLASTIC-RELATED"/>
    <property type="match status" value="1"/>
</dbReference>
<keyword evidence="4 5" id="KW-0472">Membrane</keyword>
<comment type="caution">
    <text evidence="7">The sequence shown here is derived from an EMBL/GenBank/DDBJ whole genome shotgun (WGS) entry which is preliminary data.</text>
</comment>
<dbReference type="Pfam" id="PF00902">
    <property type="entry name" value="TatC"/>
    <property type="match status" value="1"/>
</dbReference>
<dbReference type="GO" id="GO:0009977">
    <property type="term" value="F:proton motive force dependent protein transmembrane transporter activity"/>
    <property type="evidence" value="ECO:0007669"/>
    <property type="project" value="TreeGrafter"/>
</dbReference>
<dbReference type="HAMAP" id="MF_00902">
    <property type="entry name" value="TatC"/>
    <property type="match status" value="1"/>
</dbReference>
<dbReference type="GO" id="GO:0033281">
    <property type="term" value="C:TAT protein transport complex"/>
    <property type="evidence" value="ECO:0007669"/>
    <property type="project" value="UniProtKB-UniRule"/>
</dbReference>
<evidence type="ECO:0000256" key="1">
    <source>
        <dbReference type="ARBA" id="ARBA00004141"/>
    </source>
</evidence>
<keyword evidence="5" id="KW-0811">Translocation</keyword>
<keyword evidence="8" id="KW-1185">Reference proteome</keyword>
<evidence type="ECO:0000313" key="7">
    <source>
        <dbReference type="EMBL" id="NMK98558.1"/>
    </source>
</evidence>
<comment type="subunit">
    <text evidence="5">Forms a complex with TatA.</text>
</comment>
<feature type="transmembrane region" description="Helical" evidence="5">
    <location>
        <begin position="231"/>
        <end position="250"/>
    </location>
</feature>
<keyword evidence="3 5" id="KW-1133">Transmembrane helix</keyword>
<keyword evidence="5" id="KW-1003">Cell membrane</keyword>
<comment type="subcellular location">
    <subcellularLocation>
        <location evidence="5">Cell membrane</location>
        <topology evidence="5">Multi-pass membrane protein</topology>
    </subcellularLocation>
    <subcellularLocation>
        <location evidence="1">Membrane</location>
        <topology evidence="1">Multi-pass membrane protein</topology>
    </subcellularLocation>
</comment>
<dbReference type="PANTHER" id="PTHR30371">
    <property type="entry name" value="SEC-INDEPENDENT PROTEIN TRANSLOCASE PROTEIN TATC"/>
    <property type="match status" value="1"/>
</dbReference>
<reference evidence="8 9" key="1">
    <citation type="submission" date="2020-04" db="EMBL/GenBank/DDBJ databases">
        <title>The Epidemiology and Molecular Characteristics of Linezolid-Resistant Staphylococcus capitis in Huashan Hospital, Shanghai.</title>
        <authorList>
            <person name="Ding L."/>
            <person name="Li P."/>
            <person name="Yang Y."/>
            <person name="Lin D."/>
            <person name="Xu X."/>
        </authorList>
    </citation>
    <scope>NUCLEOTIDE SEQUENCE [LARGE SCALE GENOMIC DNA]</scope>
    <source>
        <strain evidence="7 9">12-86</strain>
        <strain evidence="6 8">17-84</strain>
    </source>
</reference>
<feature type="transmembrane region" description="Helical" evidence="5">
    <location>
        <begin position="208"/>
        <end position="225"/>
    </location>
</feature>
<dbReference type="EMBL" id="JABBLX010000044">
    <property type="protein sequence ID" value="NMK98558.1"/>
    <property type="molecule type" value="Genomic_DNA"/>
</dbReference>
<evidence type="ECO:0000256" key="3">
    <source>
        <dbReference type="ARBA" id="ARBA00022989"/>
    </source>
</evidence>
<proteinExistence type="inferred from homology"/>
<evidence type="ECO:0000256" key="5">
    <source>
        <dbReference type="HAMAP-Rule" id="MF_00902"/>
    </source>
</evidence>
<evidence type="ECO:0000313" key="6">
    <source>
        <dbReference type="EMBL" id="NMK55228.1"/>
    </source>
</evidence>
<organism evidence="7 9">
    <name type="scientific">Staphylococcus capitis</name>
    <dbReference type="NCBI Taxonomy" id="29388"/>
    <lineage>
        <taxon>Bacteria</taxon>
        <taxon>Bacillati</taxon>
        <taxon>Bacillota</taxon>
        <taxon>Bacilli</taxon>
        <taxon>Bacillales</taxon>
        <taxon>Staphylococcaceae</taxon>
        <taxon>Staphylococcus</taxon>
    </lineage>
</organism>
<evidence type="ECO:0000256" key="4">
    <source>
        <dbReference type="ARBA" id="ARBA00023136"/>
    </source>
</evidence>
<dbReference type="Proteomes" id="UP000538955">
    <property type="component" value="Unassembled WGS sequence"/>
</dbReference>
<dbReference type="Proteomes" id="UP000550736">
    <property type="component" value="Unassembled WGS sequence"/>
</dbReference>
<feature type="transmembrane region" description="Helical" evidence="5">
    <location>
        <begin position="122"/>
        <end position="146"/>
    </location>
</feature>
<keyword evidence="2 5" id="KW-0812">Transmembrane</keyword>
<dbReference type="GO" id="GO:0043953">
    <property type="term" value="P:protein transport by the Tat complex"/>
    <property type="evidence" value="ECO:0007669"/>
    <property type="project" value="UniProtKB-UniRule"/>
</dbReference>
<dbReference type="InterPro" id="IPR002033">
    <property type="entry name" value="TatC"/>
</dbReference>
<evidence type="ECO:0000313" key="8">
    <source>
        <dbReference type="Proteomes" id="UP000538955"/>
    </source>
</evidence>
<comment type="similarity">
    <text evidence="5">Belongs to the TatC family.</text>
</comment>
<keyword evidence="5" id="KW-0813">Transport</keyword>
<dbReference type="RefSeq" id="WP_049307460.1">
    <property type="nucleotide sequence ID" value="NZ_CBCPJN010000002.1"/>
</dbReference>